<proteinExistence type="predicted"/>
<protein>
    <submittedName>
        <fullName evidence="1">Uncharacterized protein</fullName>
    </submittedName>
</protein>
<evidence type="ECO:0000313" key="2">
    <source>
        <dbReference type="Proteomes" id="UP000235828"/>
    </source>
</evidence>
<organism evidence="1 2">
    <name type="scientific">Vibrio tapetis subsp. tapetis</name>
    <dbReference type="NCBI Taxonomy" id="1671868"/>
    <lineage>
        <taxon>Bacteria</taxon>
        <taxon>Pseudomonadati</taxon>
        <taxon>Pseudomonadota</taxon>
        <taxon>Gammaproteobacteria</taxon>
        <taxon>Vibrionales</taxon>
        <taxon>Vibrionaceae</taxon>
        <taxon>Vibrio</taxon>
    </lineage>
</organism>
<sequence>MINFYAFDNQGRICEKIECKKTVLFLPSRTICDDKSQIGRLGT</sequence>
<reference evidence="1 2" key="1">
    <citation type="submission" date="2017-10" db="EMBL/GenBank/DDBJ databases">
        <authorList>
            <person name="Banno H."/>
            <person name="Chua N.-H."/>
        </authorList>
    </citation>
    <scope>NUCLEOTIDE SEQUENCE [LARGE SCALE GENOMIC DNA]</scope>
    <source>
        <strain evidence="1">Vibrio tapetis CECT4600</strain>
    </source>
</reference>
<gene>
    <name evidence="1" type="ORF">VTAP4600_A3532</name>
</gene>
<dbReference type="AlphaFoldDB" id="A0A2N8ZHW3"/>
<accession>A0A2N8ZHW3</accession>
<dbReference type="EMBL" id="LT960611">
    <property type="protein sequence ID" value="SON51479.1"/>
    <property type="molecule type" value="Genomic_DNA"/>
</dbReference>
<evidence type="ECO:0000313" key="1">
    <source>
        <dbReference type="EMBL" id="SON51479.1"/>
    </source>
</evidence>
<name>A0A2N8ZHW3_9VIBR</name>
<keyword evidence="2" id="KW-1185">Reference proteome</keyword>
<dbReference type="KEGG" id="vta:A3532"/>
<dbReference type="Proteomes" id="UP000235828">
    <property type="component" value="Chromosome A"/>
</dbReference>